<gene>
    <name evidence="1" type="ORF">PROFUN_11732</name>
</gene>
<name>A0A2P6MYD1_9EUKA</name>
<comment type="caution">
    <text evidence="1">The sequence shown here is derived from an EMBL/GenBank/DDBJ whole genome shotgun (WGS) entry which is preliminary data.</text>
</comment>
<keyword evidence="2" id="KW-1185">Reference proteome</keyword>
<dbReference type="EMBL" id="MDYQ01000304">
    <property type="protein sequence ID" value="PRP76729.1"/>
    <property type="molecule type" value="Genomic_DNA"/>
</dbReference>
<dbReference type="AlphaFoldDB" id="A0A2P6MYD1"/>
<sequence length="142" mass="15410">MCALVIYTSNAERSDVQSIGLLRITVAVDNRIAISLPGSPAADDLKIDHIECLGEEWRAEDRPTSSAMNLFAEAGPMMTLALRLLISTGNLHPLDLGDLSLNERTGTYSEGSSEYSNNDLLRGAEESCSKATKQHEQLTNES</sequence>
<proteinExistence type="predicted"/>
<evidence type="ECO:0000313" key="1">
    <source>
        <dbReference type="EMBL" id="PRP76729.1"/>
    </source>
</evidence>
<accession>A0A2P6MYD1</accession>
<protein>
    <submittedName>
        <fullName evidence="1">Uncharacterized protein</fullName>
    </submittedName>
</protein>
<reference evidence="1 2" key="1">
    <citation type="journal article" date="2018" name="Genome Biol. Evol.">
        <title>Multiple Roots of Fruiting Body Formation in Amoebozoa.</title>
        <authorList>
            <person name="Hillmann F."/>
            <person name="Forbes G."/>
            <person name="Novohradska S."/>
            <person name="Ferling I."/>
            <person name="Riege K."/>
            <person name="Groth M."/>
            <person name="Westermann M."/>
            <person name="Marz M."/>
            <person name="Spaller T."/>
            <person name="Winckler T."/>
            <person name="Schaap P."/>
            <person name="Glockner G."/>
        </authorList>
    </citation>
    <scope>NUCLEOTIDE SEQUENCE [LARGE SCALE GENOMIC DNA]</scope>
    <source>
        <strain evidence="1 2">Jena</strain>
    </source>
</reference>
<dbReference type="InParanoid" id="A0A2P6MYD1"/>
<organism evidence="1 2">
    <name type="scientific">Planoprotostelium fungivorum</name>
    <dbReference type="NCBI Taxonomy" id="1890364"/>
    <lineage>
        <taxon>Eukaryota</taxon>
        <taxon>Amoebozoa</taxon>
        <taxon>Evosea</taxon>
        <taxon>Variosea</taxon>
        <taxon>Cavosteliida</taxon>
        <taxon>Cavosteliaceae</taxon>
        <taxon>Planoprotostelium</taxon>
    </lineage>
</organism>
<dbReference type="Proteomes" id="UP000241769">
    <property type="component" value="Unassembled WGS sequence"/>
</dbReference>
<evidence type="ECO:0000313" key="2">
    <source>
        <dbReference type="Proteomes" id="UP000241769"/>
    </source>
</evidence>